<evidence type="ECO:0000256" key="1">
    <source>
        <dbReference type="SAM" id="MobiDB-lite"/>
    </source>
</evidence>
<dbReference type="InterPro" id="IPR032675">
    <property type="entry name" value="LRR_dom_sf"/>
</dbReference>
<protein>
    <recommendedName>
        <fullName evidence="3">J domain-containing protein</fullName>
    </recommendedName>
</protein>
<dbReference type="GO" id="GO:0019005">
    <property type="term" value="C:SCF ubiquitin ligase complex"/>
    <property type="evidence" value="ECO:0007669"/>
    <property type="project" value="TreeGrafter"/>
</dbReference>
<dbReference type="Gene3D" id="3.80.10.10">
    <property type="entry name" value="Ribonuclease Inhibitor"/>
    <property type="match status" value="1"/>
</dbReference>
<comment type="caution">
    <text evidence="2">The sequence shown here is derived from an EMBL/GenBank/DDBJ whole genome shotgun (WGS) entry which is preliminary data.</text>
</comment>
<sequence length="452" mass="51042">MKAGYRRTSTQDEQELERKRREFHALERRLARLEHDLEDLREEIREFEKFYAEKMADRIHELDQLRQELARARRGAGAGAEPREGAERRRHGLRDEEPESEDIPRVQPGTAAAGKSEGLRDVYRRVAKAIHPDFADSDEDRRRRQKLMAEANRAYAEEDRVTLQAILEEWETSPETAVAVGTAGELALVIRRIARVVERIRNVELEMARLRNTDLYRLIQRVKDARWRGRDIITEMASRLDAEILATCRALNELGLGRRSDHPAGAASAPQSPPADTLRIVRFPADRTLGTLFVRERNSGSFLDWKRLGEAAGDVAVPAGKGLRLDVPEETIDSLPLLETLQADDLQACFLYGIADDDLSHILRLTGIRELYLSGEGITGEGIVHLLELKNLERLYLYDTQVGDAGLACLKYLPRLRSLTISNAPVTDGGLDRLRLALPGCRVVILQSGRRG</sequence>
<dbReference type="GO" id="GO:0031146">
    <property type="term" value="P:SCF-dependent proteasomal ubiquitin-dependent protein catabolic process"/>
    <property type="evidence" value="ECO:0007669"/>
    <property type="project" value="TreeGrafter"/>
</dbReference>
<dbReference type="AlphaFoldDB" id="A0A831UB27"/>
<evidence type="ECO:0008006" key="3">
    <source>
        <dbReference type="Google" id="ProtNLM"/>
    </source>
</evidence>
<dbReference type="EMBL" id="DSOV01000012">
    <property type="protein sequence ID" value="HEN41601.1"/>
    <property type="molecule type" value="Genomic_DNA"/>
</dbReference>
<name>A0A831UB27_GEOME</name>
<accession>A0A831UB27</accession>
<reference evidence="2" key="1">
    <citation type="journal article" date="2020" name="mSystems">
        <title>Genome- and Community-Level Interaction Insights into Carbon Utilization and Element Cycling Functions of Hydrothermarchaeota in Hydrothermal Sediment.</title>
        <authorList>
            <person name="Zhou Z."/>
            <person name="Liu Y."/>
            <person name="Xu W."/>
            <person name="Pan J."/>
            <person name="Luo Z.H."/>
            <person name="Li M."/>
        </authorList>
    </citation>
    <scope>NUCLEOTIDE SEQUENCE [LARGE SCALE GENOMIC DNA]</scope>
    <source>
        <strain evidence="2">SpSt-349</strain>
    </source>
</reference>
<gene>
    <name evidence="2" type="ORF">ENQ87_04360</name>
</gene>
<organism evidence="2">
    <name type="scientific">Geobacter metallireducens</name>
    <dbReference type="NCBI Taxonomy" id="28232"/>
    <lineage>
        <taxon>Bacteria</taxon>
        <taxon>Pseudomonadati</taxon>
        <taxon>Thermodesulfobacteriota</taxon>
        <taxon>Desulfuromonadia</taxon>
        <taxon>Geobacterales</taxon>
        <taxon>Geobacteraceae</taxon>
        <taxon>Geobacter</taxon>
    </lineage>
</organism>
<dbReference type="PANTHER" id="PTHR13318">
    <property type="entry name" value="PARTNER OF PAIRED, ISOFORM B-RELATED"/>
    <property type="match status" value="1"/>
</dbReference>
<evidence type="ECO:0000313" key="2">
    <source>
        <dbReference type="EMBL" id="HEN41601.1"/>
    </source>
</evidence>
<proteinExistence type="predicted"/>
<feature type="region of interest" description="Disordered" evidence="1">
    <location>
        <begin position="70"/>
        <end position="118"/>
    </location>
</feature>
<dbReference type="SUPFAM" id="SSF52047">
    <property type="entry name" value="RNI-like"/>
    <property type="match status" value="1"/>
</dbReference>